<dbReference type="OrthoDB" id="5867138at2759"/>
<feature type="transmembrane region" description="Helical" evidence="1">
    <location>
        <begin position="83"/>
        <end position="104"/>
    </location>
</feature>
<comment type="caution">
    <text evidence="2">The sequence shown here is derived from an EMBL/GenBank/DDBJ whole genome shotgun (WGS) entry which is preliminary data.</text>
</comment>
<name>A0A368FJS1_ANCCA</name>
<organism evidence="2 3">
    <name type="scientific">Ancylostoma caninum</name>
    <name type="common">Dog hookworm</name>
    <dbReference type="NCBI Taxonomy" id="29170"/>
    <lineage>
        <taxon>Eukaryota</taxon>
        <taxon>Metazoa</taxon>
        <taxon>Ecdysozoa</taxon>
        <taxon>Nematoda</taxon>
        <taxon>Chromadorea</taxon>
        <taxon>Rhabditida</taxon>
        <taxon>Rhabditina</taxon>
        <taxon>Rhabditomorpha</taxon>
        <taxon>Strongyloidea</taxon>
        <taxon>Ancylostomatidae</taxon>
        <taxon>Ancylostomatinae</taxon>
        <taxon>Ancylostoma</taxon>
    </lineage>
</organism>
<dbReference type="EMBL" id="JOJR01001095">
    <property type="protein sequence ID" value="RCN32426.1"/>
    <property type="molecule type" value="Genomic_DNA"/>
</dbReference>
<accession>A0A368FJS1</accession>
<sequence length="182" mass="20500">MLCLQICGIALLCVTCSIFDFIVTREMYYTVPDMRVLIQTNMFPWFYGTSVLCFVLSSVSLLASNAPKSVLNIAENFPQLTSFLHGVLLSASSILCAYCTFLAMQASEDVGKFAFKATPRQFQEASHWYFVRLRASAILFTIEAMLQLVVLCVLYLGIQCRYRSFNQLPQKPGALVRSNLFV</sequence>
<keyword evidence="1" id="KW-1133">Transmembrane helix</keyword>
<proteinExistence type="predicted"/>
<feature type="transmembrane region" description="Helical" evidence="1">
    <location>
        <begin position="42"/>
        <end position="63"/>
    </location>
</feature>
<dbReference type="AlphaFoldDB" id="A0A368FJS1"/>
<keyword evidence="1" id="KW-0812">Transmembrane</keyword>
<dbReference type="Proteomes" id="UP000252519">
    <property type="component" value="Unassembled WGS sequence"/>
</dbReference>
<protein>
    <submittedName>
        <fullName evidence="2">Uncharacterized protein</fullName>
    </submittedName>
</protein>
<evidence type="ECO:0000313" key="2">
    <source>
        <dbReference type="EMBL" id="RCN32426.1"/>
    </source>
</evidence>
<reference evidence="2 3" key="1">
    <citation type="submission" date="2014-10" db="EMBL/GenBank/DDBJ databases">
        <title>Draft genome of the hookworm Ancylostoma caninum.</title>
        <authorList>
            <person name="Mitreva M."/>
        </authorList>
    </citation>
    <scope>NUCLEOTIDE SEQUENCE [LARGE SCALE GENOMIC DNA]</scope>
    <source>
        <strain evidence="2 3">Baltimore</strain>
    </source>
</reference>
<gene>
    <name evidence="2" type="ORF">ANCCAN_21770</name>
</gene>
<feature type="transmembrane region" description="Helical" evidence="1">
    <location>
        <begin position="137"/>
        <end position="158"/>
    </location>
</feature>
<evidence type="ECO:0000313" key="3">
    <source>
        <dbReference type="Proteomes" id="UP000252519"/>
    </source>
</evidence>
<keyword evidence="3" id="KW-1185">Reference proteome</keyword>
<evidence type="ECO:0000256" key="1">
    <source>
        <dbReference type="SAM" id="Phobius"/>
    </source>
</evidence>
<keyword evidence="1" id="KW-0472">Membrane</keyword>